<name>A0A845MEK7_9PROT</name>
<gene>
    <name evidence="1" type="ORF">GQF03_08150</name>
</gene>
<dbReference type="InterPro" id="IPR011049">
    <property type="entry name" value="Serralysin-like_metalloprot_C"/>
</dbReference>
<keyword evidence="2" id="KW-1185">Reference proteome</keyword>
<comment type="caution">
    <text evidence="1">The sequence shown here is derived from an EMBL/GenBank/DDBJ whole genome shotgun (WGS) entry which is preliminary data.</text>
</comment>
<organism evidence="1 2">
    <name type="scientific">Sneathiella chungangensis</name>
    <dbReference type="NCBI Taxonomy" id="1418234"/>
    <lineage>
        <taxon>Bacteria</taxon>
        <taxon>Pseudomonadati</taxon>
        <taxon>Pseudomonadota</taxon>
        <taxon>Alphaproteobacteria</taxon>
        <taxon>Sneathiellales</taxon>
        <taxon>Sneathiellaceae</taxon>
        <taxon>Sneathiella</taxon>
    </lineage>
</organism>
<accession>A0A845MEK7</accession>
<dbReference type="RefSeq" id="WP_161338750.1">
    <property type="nucleotide sequence ID" value="NZ_JBHSDG010000005.1"/>
</dbReference>
<evidence type="ECO:0000313" key="2">
    <source>
        <dbReference type="Proteomes" id="UP000445696"/>
    </source>
</evidence>
<dbReference type="AlphaFoldDB" id="A0A845MEK7"/>
<reference evidence="1 2" key="1">
    <citation type="journal article" date="2014" name="Int. J. Syst. Evol. Microbiol.">
        <title>Sneathiella chungangensis sp. nov., isolated from a marine sand, and emended description of the genus Sneathiella.</title>
        <authorList>
            <person name="Siamphan C."/>
            <person name="Kim H."/>
            <person name="Lee J.S."/>
            <person name="Kim W."/>
        </authorList>
    </citation>
    <scope>NUCLEOTIDE SEQUENCE [LARGE SCALE GENOMIC DNA]</scope>
    <source>
        <strain evidence="1 2">KCTC 32476</strain>
    </source>
</reference>
<dbReference type="Proteomes" id="UP000445696">
    <property type="component" value="Unassembled WGS sequence"/>
</dbReference>
<sequence length="182" mass="18792">MAIIYGTDDTLYAAAGTPDLYGDEHDISSGDYAGGEDSLYGDSQSNGLYGDAFNMYNITNYISLIGGDDFLDGADSFVYDGVAPDAGGVLTITEGHDRIIDFDASEGDVIDLDGIFDALGVAAAEDRAGMVNFDEQGSRTILTVEGQADFSVTLAHSSLGTTEGGLTDAELQGLGITVGDAS</sequence>
<proteinExistence type="predicted"/>
<dbReference type="NCBIfam" id="TIGR03661">
    <property type="entry name" value="T1SS_VCA0849"/>
    <property type="match status" value="1"/>
</dbReference>
<protein>
    <submittedName>
        <fullName evidence="1">Type I secretion C-terminal target domain-containing protein</fullName>
    </submittedName>
</protein>
<dbReference type="SUPFAM" id="SSF51120">
    <property type="entry name" value="beta-Roll"/>
    <property type="match status" value="1"/>
</dbReference>
<evidence type="ECO:0000313" key="1">
    <source>
        <dbReference type="EMBL" id="MZR22299.1"/>
    </source>
</evidence>
<dbReference type="EMBL" id="WTVA01000003">
    <property type="protein sequence ID" value="MZR22299.1"/>
    <property type="molecule type" value="Genomic_DNA"/>
</dbReference>
<dbReference type="InterPro" id="IPR019960">
    <property type="entry name" value="T1SS_VCA0849"/>
</dbReference>
<dbReference type="OrthoDB" id="5242885at2"/>